<dbReference type="EMBL" id="MLCB01000013">
    <property type="protein sequence ID" value="OJI95584.1"/>
    <property type="molecule type" value="Genomic_DNA"/>
</dbReference>
<dbReference type="AlphaFoldDB" id="A0A1L9P2E6"/>
<protein>
    <submittedName>
        <fullName evidence="5">Mannosyl-D-glycerate transport/metabolism system repressor MngR</fullName>
    </submittedName>
</protein>
<dbReference type="SUPFAM" id="SSF64288">
    <property type="entry name" value="Chorismate lyase-like"/>
    <property type="match status" value="1"/>
</dbReference>
<keyword evidence="6" id="KW-1185">Reference proteome</keyword>
<dbReference type="SMART" id="SM00345">
    <property type="entry name" value="HTH_GNTR"/>
    <property type="match status" value="1"/>
</dbReference>
<evidence type="ECO:0000256" key="2">
    <source>
        <dbReference type="ARBA" id="ARBA00023125"/>
    </source>
</evidence>
<dbReference type="GO" id="GO:0003677">
    <property type="term" value="F:DNA binding"/>
    <property type="evidence" value="ECO:0007669"/>
    <property type="project" value="UniProtKB-KW"/>
</dbReference>
<feature type="domain" description="HTH gntR-type" evidence="4">
    <location>
        <begin position="7"/>
        <end position="75"/>
    </location>
</feature>
<gene>
    <name evidence="5" type="primary">mngR</name>
    <name evidence="5" type="ORF">PFRI_01720</name>
</gene>
<dbReference type="CDD" id="cd07377">
    <property type="entry name" value="WHTH_GntR"/>
    <property type="match status" value="1"/>
</dbReference>
<evidence type="ECO:0000256" key="1">
    <source>
        <dbReference type="ARBA" id="ARBA00023015"/>
    </source>
</evidence>
<name>A0A1L9P2E6_9RHOB</name>
<keyword evidence="2" id="KW-0238">DNA-binding</keyword>
<organism evidence="5 6">
    <name type="scientific">Planktotalea frisia</name>
    <dbReference type="NCBI Taxonomy" id="696762"/>
    <lineage>
        <taxon>Bacteria</taxon>
        <taxon>Pseudomonadati</taxon>
        <taxon>Pseudomonadota</taxon>
        <taxon>Alphaproteobacteria</taxon>
        <taxon>Rhodobacterales</taxon>
        <taxon>Paracoccaceae</taxon>
        <taxon>Planktotalea</taxon>
    </lineage>
</organism>
<dbReference type="SMART" id="SM00866">
    <property type="entry name" value="UTRA"/>
    <property type="match status" value="1"/>
</dbReference>
<dbReference type="Pfam" id="PF07702">
    <property type="entry name" value="UTRA"/>
    <property type="match status" value="1"/>
</dbReference>
<dbReference type="STRING" id="696762.PFRI_01720"/>
<dbReference type="Gene3D" id="1.10.10.10">
    <property type="entry name" value="Winged helix-like DNA-binding domain superfamily/Winged helix DNA-binding domain"/>
    <property type="match status" value="1"/>
</dbReference>
<evidence type="ECO:0000313" key="5">
    <source>
        <dbReference type="EMBL" id="OJI95584.1"/>
    </source>
</evidence>
<dbReference type="Pfam" id="PF00392">
    <property type="entry name" value="GntR"/>
    <property type="match status" value="1"/>
</dbReference>
<dbReference type="PANTHER" id="PTHR44846">
    <property type="entry name" value="MANNOSYL-D-GLYCERATE TRANSPORT/METABOLISM SYSTEM REPRESSOR MNGR-RELATED"/>
    <property type="match status" value="1"/>
</dbReference>
<dbReference type="PROSITE" id="PS50949">
    <property type="entry name" value="HTH_GNTR"/>
    <property type="match status" value="1"/>
</dbReference>
<dbReference type="SUPFAM" id="SSF46785">
    <property type="entry name" value="Winged helix' DNA-binding domain"/>
    <property type="match status" value="1"/>
</dbReference>
<reference evidence="5 6" key="1">
    <citation type="submission" date="2016-10" db="EMBL/GenBank/DDBJ databases">
        <title>Genome sequence of Planktotalea frisia SH6-1.</title>
        <authorList>
            <person name="Poehlein A."/>
            <person name="Bakenhus I."/>
            <person name="Voget S."/>
            <person name="Brinkhoff T."/>
            <person name="Simon M."/>
        </authorList>
    </citation>
    <scope>NUCLEOTIDE SEQUENCE [LARGE SCALE GENOMIC DNA]</scope>
    <source>
        <strain evidence="5 6">SH6-1</strain>
    </source>
</reference>
<evidence type="ECO:0000259" key="4">
    <source>
        <dbReference type="PROSITE" id="PS50949"/>
    </source>
</evidence>
<evidence type="ECO:0000313" key="6">
    <source>
        <dbReference type="Proteomes" id="UP000184514"/>
    </source>
</evidence>
<dbReference type="RefSeq" id="WP_072628884.1">
    <property type="nucleotide sequence ID" value="NZ_QKZM01000111.1"/>
</dbReference>
<dbReference type="Gene3D" id="3.40.1410.10">
    <property type="entry name" value="Chorismate lyase-like"/>
    <property type="match status" value="1"/>
</dbReference>
<dbReference type="InterPro" id="IPR000524">
    <property type="entry name" value="Tscrpt_reg_HTH_GntR"/>
</dbReference>
<dbReference type="InterPro" id="IPR050679">
    <property type="entry name" value="Bact_HTH_transcr_reg"/>
</dbReference>
<dbReference type="Proteomes" id="UP000184514">
    <property type="component" value="Unassembled WGS sequence"/>
</dbReference>
<comment type="caution">
    <text evidence="5">The sequence shown here is derived from an EMBL/GenBank/DDBJ whole genome shotgun (WGS) entry which is preliminary data.</text>
</comment>
<dbReference type="InterPro" id="IPR028978">
    <property type="entry name" value="Chorismate_lyase_/UTRA_dom_sf"/>
</dbReference>
<keyword evidence="1" id="KW-0805">Transcription regulation</keyword>
<evidence type="ECO:0000256" key="3">
    <source>
        <dbReference type="ARBA" id="ARBA00023163"/>
    </source>
</evidence>
<dbReference type="InterPro" id="IPR036390">
    <property type="entry name" value="WH_DNA-bd_sf"/>
</dbReference>
<dbReference type="GO" id="GO:0003700">
    <property type="term" value="F:DNA-binding transcription factor activity"/>
    <property type="evidence" value="ECO:0007669"/>
    <property type="project" value="InterPro"/>
</dbReference>
<dbReference type="InterPro" id="IPR036388">
    <property type="entry name" value="WH-like_DNA-bd_sf"/>
</dbReference>
<proteinExistence type="predicted"/>
<keyword evidence="3" id="KW-0804">Transcription</keyword>
<dbReference type="InterPro" id="IPR011663">
    <property type="entry name" value="UTRA"/>
</dbReference>
<accession>A0A1L9P2E6</accession>
<dbReference type="PANTHER" id="PTHR44846:SF1">
    <property type="entry name" value="MANNOSYL-D-GLYCERATE TRANSPORT_METABOLISM SYSTEM REPRESSOR MNGR-RELATED"/>
    <property type="match status" value="1"/>
</dbReference>
<dbReference type="GO" id="GO:0045892">
    <property type="term" value="P:negative regulation of DNA-templated transcription"/>
    <property type="evidence" value="ECO:0007669"/>
    <property type="project" value="TreeGrafter"/>
</dbReference>
<dbReference type="OrthoDB" id="9794015at2"/>
<sequence length="233" mass="26106">MPTQNALPLYVQIAELLIRDIAAGRYLDGERLPPERDLALSLSTTVTTLRKALVMLEQKELLKRVQGSGNYVQVQSDVESVYAFFRVELLQGGGLPTARLLSMDRCEKPNDLPEFGSSTFGYRIRRLRSLSAVPCVLEEIWLDGSYAASLSADMLSDSLYLFYREVLGLWITRAEDRLSVAPCPDWAPQEFAPAKGSSLAYAERISWAQDGARAEVSRNWIDTSKAHYVARIK</sequence>